<proteinExistence type="predicted"/>
<name>A0A8K0RHG1_9PLEO</name>
<gene>
    <name evidence="1" type="ORF">FB567DRAFT_515216</name>
</gene>
<evidence type="ECO:0000313" key="2">
    <source>
        <dbReference type="Proteomes" id="UP000813461"/>
    </source>
</evidence>
<evidence type="ECO:0000313" key="1">
    <source>
        <dbReference type="EMBL" id="KAH7093371.1"/>
    </source>
</evidence>
<comment type="caution">
    <text evidence="1">The sequence shown here is derived from an EMBL/GenBank/DDBJ whole genome shotgun (WGS) entry which is preliminary data.</text>
</comment>
<organism evidence="1 2">
    <name type="scientific">Paraphoma chrysanthemicola</name>
    <dbReference type="NCBI Taxonomy" id="798071"/>
    <lineage>
        <taxon>Eukaryota</taxon>
        <taxon>Fungi</taxon>
        <taxon>Dikarya</taxon>
        <taxon>Ascomycota</taxon>
        <taxon>Pezizomycotina</taxon>
        <taxon>Dothideomycetes</taxon>
        <taxon>Pleosporomycetidae</taxon>
        <taxon>Pleosporales</taxon>
        <taxon>Pleosporineae</taxon>
        <taxon>Phaeosphaeriaceae</taxon>
        <taxon>Paraphoma</taxon>
    </lineage>
</organism>
<sequence>MRQADLLVVSRAGYNQVKDVRDCDRETQQLAAFRDDQFYVFSEPMRSSEFDRVVAITIEPGRIPLLAAMTITEPATSGEAQTLPAAAWLRNTYKNEDHACMKFPEQQYEEQQLWWARTGKSFRLFDLPPELRIQVYLQIIGAVVLPDLHYNRITLGRGFEMGKEYDECERRDPDIDPPNLTILCVNKQINEEALKVAHMDTFKRLRVFASSVAKVQPTMLVPDLIRSLRTSGSRRDFLRNIQLEMSAACYLASADIIPMLGDPLRIQRGEFRLVMLRGFRALRKLDLRFISPKHPDALCPWALVVGQSDNGAHSCQKKWIEWFLAMAYERLKSLESTSKPIRFTLSGCVKTSTRTKWEHVLNEKVADHRAAVRSMVAKIAETAQDGPIPCECSLPCPRANAGGIKQYSWDEHDVRYIDGLQEHIDEGYWSFRD</sequence>
<dbReference type="EMBL" id="JAGMVJ010000002">
    <property type="protein sequence ID" value="KAH7093371.1"/>
    <property type="molecule type" value="Genomic_DNA"/>
</dbReference>
<accession>A0A8K0RHG1</accession>
<keyword evidence="2" id="KW-1185">Reference proteome</keyword>
<reference evidence="1" key="1">
    <citation type="journal article" date="2021" name="Nat. Commun.">
        <title>Genetic determinants of endophytism in the Arabidopsis root mycobiome.</title>
        <authorList>
            <person name="Mesny F."/>
            <person name="Miyauchi S."/>
            <person name="Thiergart T."/>
            <person name="Pickel B."/>
            <person name="Atanasova L."/>
            <person name="Karlsson M."/>
            <person name="Huettel B."/>
            <person name="Barry K.W."/>
            <person name="Haridas S."/>
            <person name="Chen C."/>
            <person name="Bauer D."/>
            <person name="Andreopoulos W."/>
            <person name="Pangilinan J."/>
            <person name="LaButti K."/>
            <person name="Riley R."/>
            <person name="Lipzen A."/>
            <person name="Clum A."/>
            <person name="Drula E."/>
            <person name="Henrissat B."/>
            <person name="Kohler A."/>
            <person name="Grigoriev I.V."/>
            <person name="Martin F.M."/>
            <person name="Hacquard S."/>
        </authorList>
    </citation>
    <scope>NUCLEOTIDE SEQUENCE</scope>
    <source>
        <strain evidence="1">MPI-SDFR-AT-0120</strain>
    </source>
</reference>
<dbReference type="AlphaFoldDB" id="A0A8K0RHG1"/>
<protein>
    <submittedName>
        <fullName evidence="1">Uncharacterized protein</fullName>
    </submittedName>
</protein>
<dbReference type="Proteomes" id="UP000813461">
    <property type="component" value="Unassembled WGS sequence"/>
</dbReference>
<dbReference type="OrthoDB" id="5335493at2759"/>